<reference evidence="2" key="1">
    <citation type="submission" date="2023-06" db="EMBL/GenBank/DDBJ databases">
        <title>SYSU T00b26.</title>
        <authorList>
            <person name="Gao L."/>
            <person name="Fang B.-Z."/>
            <person name="Li W.-J."/>
        </authorList>
    </citation>
    <scope>NUCLEOTIDE SEQUENCE</scope>
    <source>
        <strain evidence="2">SYSU T00b26</strain>
    </source>
</reference>
<protein>
    <submittedName>
        <fullName evidence="2">Carboxymuconolactone decarboxylase family protein</fullName>
    </submittedName>
</protein>
<dbReference type="PANTHER" id="PTHR35446:SF2">
    <property type="entry name" value="CARBOXYMUCONOLACTONE DECARBOXYLASE-LIKE DOMAIN-CONTAINING PROTEIN"/>
    <property type="match status" value="1"/>
</dbReference>
<accession>A0ABT8G2P1</accession>
<dbReference type="SUPFAM" id="SSF69118">
    <property type="entry name" value="AhpD-like"/>
    <property type="match status" value="1"/>
</dbReference>
<proteinExistence type="predicted"/>
<evidence type="ECO:0000259" key="1">
    <source>
        <dbReference type="Pfam" id="PF02627"/>
    </source>
</evidence>
<dbReference type="RefSeq" id="WP_301128948.1">
    <property type="nucleotide sequence ID" value="NZ_JAUHPV010000006.1"/>
</dbReference>
<dbReference type="Gene3D" id="1.20.1290.10">
    <property type="entry name" value="AhpD-like"/>
    <property type="match status" value="1"/>
</dbReference>
<dbReference type="Proteomes" id="UP001172738">
    <property type="component" value="Unassembled WGS sequence"/>
</dbReference>
<evidence type="ECO:0000313" key="2">
    <source>
        <dbReference type="EMBL" id="MDN4473417.1"/>
    </source>
</evidence>
<name>A0ABT8G2P1_9MICO</name>
<sequence>MTEARLRSEFLRVMEEFDGDAGDGLKPGLKAMIRLRCSHINGDAYSVRMHSEELASLGARPDLIAALARPVKLMREDLVTPAQAAVLRFAEILTDYPRGLEVEARAELRRHFSAKAVGAIIEVVAVTNAWNRVTRGSE</sequence>
<comment type="caution">
    <text evidence="2">The sequence shown here is derived from an EMBL/GenBank/DDBJ whole genome shotgun (WGS) entry which is preliminary data.</text>
</comment>
<dbReference type="InterPro" id="IPR003779">
    <property type="entry name" value="CMD-like"/>
</dbReference>
<evidence type="ECO:0000313" key="3">
    <source>
        <dbReference type="Proteomes" id="UP001172738"/>
    </source>
</evidence>
<gene>
    <name evidence="2" type="ORF">QQX04_10485</name>
</gene>
<organism evidence="2 3">
    <name type="scientific">Demequina zhanjiangensis</name>
    <dbReference type="NCBI Taxonomy" id="3051659"/>
    <lineage>
        <taxon>Bacteria</taxon>
        <taxon>Bacillati</taxon>
        <taxon>Actinomycetota</taxon>
        <taxon>Actinomycetes</taxon>
        <taxon>Micrococcales</taxon>
        <taxon>Demequinaceae</taxon>
        <taxon>Demequina</taxon>
    </lineage>
</organism>
<dbReference type="InterPro" id="IPR029032">
    <property type="entry name" value="AhpD-like"/>
</dbReference>
<feature type="domain" description="Carboxymuconolactone decarboxylase-like" evidence="1">
    <location>
        <begin position="9"/>
        <end position="72"/>
    </location>
</feature>
<keyword evidence="3" id="KW-1185">Reference proteome</keyword>
<dbReference type="EMBL" id="JAUHPV010000006">
    <property type="protein sequence ID" value="MDN4473417.1"/>
    <property type="molecule type" value="Genomic_DNA"/>
</dbReference>
<dbReference type="PANTHER" id="PTHR35446">
    <property type="entry name" value="SI:CH211-175M2.5"/>
    <property type="match status" value="1"/>
</dbReference>
<dbReference type="Pfam" id="PF02627">
    <property type="entry name" value="CMD"/>
    <property type="match status" value="1"/>
</dbReference>